<proteinExistence type="predicted"/>
<organism evidence="1 2">
    <name type="scientific">Pseudomonas savastanoi pv. phaseolicola (strain 1448A / Race 6)</name>
    <name type="common">Pseudomonas syringae pv. phaseolicola (strain 1448A / Race 6)</name>
    <dbReference type="NCBI Taxonomy" id="264730"/>
    <lineage>
        <taxon>Bacteria</taxon>
        <taxon>Pseudomonadati</taxon>
        <taxon>Pseudomonadota</taxon>
        <taxon>Gammaproteobacteria</taxon>
        <taxon>Pseudomonadales</taxon>
        <taxon>Pseudomonadaceae</taxon>
        <taxon>Pseudomonas</taxon>
    </lineage>
</organism>
<dbReference type="AlphaFoldDB" id="Q48F44"/>
<accession>Q48F44</accession>
<dbReference type="Proteomes" id="UP000000551">
    <property type="component" value="Chromosome"/>
</dbReference>
<name>Q48F44_PSE14</name>
<reference evidence="1 2" key="1">
    <citation type="journal article" date="2005" name="J. Bacteriol.">
        <title>Whole-genome sequence analysis of Pseudomonas syringae pv. phaseolicola 1448A reveals divergence among pathovars in genes involved in virulence and transposition.</title>
        <authorList>
            <person name="Joardar V."/>
            <person name="Lindeberg M."/>
            <person name="Jackson R.W."/>
            <person name="Selengut J."/>
            <person name="Dodson R."/>
            <person name="Brinkac L.M."/>
            <person name="Daugherty S.C."/>
            <person name="Deboy R."/>
            <person name="Durkin A.S."/>
            <person name="Giglio M.G."/>
            <person name="Madupu R."/>
            <person name="Nelson W.C."/>
            <person name="Rosovitz M.J."/>
            <person name="Sullivan S."/>
            <person name="Crabtree J."/>
            <person name="Creasy T."/>
            <person name="Davidsen T."/>
            <person name="Haft D.H."/>
            <person name="Zafar N."/>
            <person name="Zhou L."/>
            <person name="Halpin R."/>
            <person name="Holley T."/>
            <person name="Khouri H."/>
            <person name="Feldblyum T."/>
            <person name="White O."/>
            <person name="Fraser C.M."/>
            <person name="Chatterjee A.K."/>
            <person name="Cartinhour S."/>
            <person name="Schneider D.J."/>
            <person name="Mansfield J."/>
            <person name="Collmer A."/>
            <person name="Buell C.R."/>
        </authorList>
    </citation>
    <scope>NUCLEOTIDE SEQUENCE [LARGE SCALE GENOMIC DNA]</scope>
    <source>
        <strain evidence="2">1448A / Race 6</strain>
    </source>
</reference>
<gene>
    <name evidence="1" type="ordered locus">PSPPH_3855</name>
</gene>
<evidence type="ECO:0000313" key="1">
    <source>
        <dbReference type="EMBL" id="AAZ35894.1"/>
    </source>
</evidence>
<evidence type="ECO:0000313" key="2">
    <source>
        <dbReference type="Proteomes" id="UP000000551"/>
    </source>
</evidence>
<dbReference type="EMBL" id="CP000058">
    <property type="protein sequence ID" value="AAZ35894.1"/>
    <property type="molecule type" value="Genomic_DNA"/>
</dbReference>
<dbReference type="HOGENOM" id="CLU_3390863_0_0_6"/>
<dbReference type="KEGG" id="psp:PSPPH_3855"/>
<sequence length="32" mass="3416">MLFSADGNDAACNNKNAPLMKAFAAKNNQPFT</sequence>
<protein>
    <submittedName>
        <fullName evidence="1">Uncharacterized protein</fullName>
    </submittedName>
</protein>